<dbReference type="STRING" id="1045775.SAMN05216378_5540"/>
<protein>
    <submittedName>
        <fullName evidence="1">Uncharacterized protein</fullName>
    </submittedName>
</protein>
<evidence type="ECO:0000313" key="2">
    <source>
        <dbReference type="Proteomes" id="UP000198855"/>
    </source>
</evidence>
<name>A0A1I2GXL6_9BACL</name>
<dbReference type="AlphaFoldDB" id="A0A1I2GXL6"/>
<gene>
    <name evidence="1" type="ORF">SAMN05216378_5540</name>
</gene>
<keyword evidence="2" id="KW-1185">Reference proteome</keyword>
<dbReference type="EMBL" id="FOMT01000006">
    <property type="protein sequence ID" value="SFF22162.1"/>
    <property type="molecule type" value="Genomic_DNA"/>
</dbReference>
<evidence type="ECO:0000313" key="1">
    <source>
        <dbReference type="EMBL" id="SFF22162.1"/>
    </source>
</evidence>
<sequence length="31" mass="3587">MNPIVGVYQHVGFNHVHTNFMNVIHPRVESL</sequence>
<dbReference type="Proteomes" id="UP000198855">
    <property type="component" value="Unassembled WGS sequence"/>
</dbReference>
<reference evidence="2" key="1">
    <citation type="submission" date="2016-10" db="EMBL/GenBank/DDBJ databases">
        <authorList>
            <person name="Varghese N."/>
            <person name="Submissions S."/>
        </authorList>
    </citation>
    <scope>NUCLEOTIDE SEQUENCE [LARGE SCALE GENOMIC DNA]</scope>
    <source>
        <strain evidence="2">CGMCC 1.10784</strain>
    </source>
</reference>
<proteinExistence type="predicted"/>
<accession>A0A1I2GXL6</accession>
<organism evidence="1 2">
    <name type="scientific">Paenibacillus catalpae</name>
    <dbReference type="NCBI Taxonomy" id="1045775"/>
    <lineage>
        <taxon>Bacteria</taxon>
        <taxon>Bacillati</taxon>
        <taxon>Bacillota</taxon>
        <taxon>Bacilli</taxon>
        <taxon>Bacillales</taxon>
        <taxon>Paenibacillaceae</taxon>
        <taxon>Paenibacillus</taxon>
    </lineage>
</organism>